<dbReference type="RefSeq" id="WP_169020838.1">
    <property type="nucleotide sequence ID" value="NZ_JABBMT010000024.1"/>
</dbReference>
<reference evidence="1" key="1">
    <citation type="submission" date="2020-04" db="EMBL/GenBank/DDBJ databases">
        <title>Genome Sequencing for Pseudoaltermonas arctica.</title>
        <authorList>
            <person name="Elkins N.S."/>
        </authorList>
    </citation>
    <scope>NUCLEOTIDE SEQUENCE [LARGE SCALE GENOMIC DNA]</scope>
    <source>
        <strain evidence="1">NEC-BIFX-2020_0012</strain>
    </source>
</reference>
<gene>
    <name evidence="1" type="ORF">HHO47_13925</name>
</gene>
<comment type="caution">
    <text evidence="1">The sequence shown here is derived from an EMBL/GenBank/DDBJ whole genome shotgun (WGS) entry which is preliminary data.</text>
</comment>
<organism evidence="1 2">
    <name type="scientific">Pseudoalteromonas arctica</name>
    <dbReference type="NCBI Taxonomy" id="394751"/>
    <lineage>
        <taxon>Bacteria</taxon>
        <taxon>Pseudomonadati</taxon>
        <taxon>Pseudomonadota</taxon>
        <taxon>Gammaproteobacteria</taxon>
        <taxon>Alteromonadales</taxon>
        <taxon>Pseudoalteromonadaceae</taxon>
        <taxon>Pseudoalteromonas</taxon>
    </lineage>
</organism>
<evidence type="ECO:0000313" key="1">
    <source>
        <dbReference type="EMBL" id="NMM41883.1"/>
    </source>
</evidence>
<accession>A0A7Y0DUS6</accession>
<dbReference type="AlphaFoldDB" id="A0A7Y0DUS6"/>
<evidence type="ECO:0000313" key="2">
    <source>
        <dbReference type="Proteomes" id="UP000570493"/>
    </source>
</evidence>
<proteinExistence type="predicted"/>
<name>A0A7Y0DUS6_9GAMM</name>
<keyword evidence="2" id="KW-1185">Reference proteome</keyword>
<protein>
    <submittedName>
        <fullName evidence="1">Uncharacterized protein</fullName>
    </submittedName>
</protein>
<dbReference type="EMBL" id="JABBMT010000024">
    <property type="protein sequence ID" value="NMM41883.1"/>
    <property type="molecule type" value="Genomic_DNA"/>
</dbReference>
<dbReference type="Proteomes" id="UP000570493">
    <property type="component" value="Unassembled WGS sequence"/>
</dbReference>
<sequence>MENTWGESSGQWVNSFSFQESDINTLKSYLKGFFRNTIGEEHFICSLESTITKYLLIKADHDLLDKRKETISKLNKIINGLTKSINALQSLDSHAQAIYSQHCYFSEFDLSGSKNINRLTNNPADELSIMLEAAQQQLNDIHKDKYTRDNALSFLVEHIIKHWLKYSVTTLTIDTRNMPWRDVTRGKRTPEIALWQVVKLALLIIGTPLQDPSNHIKDALEHLQSLDTNGG</sequence>